<dbReference type="EMBL" id="VLLP01000001">
    <property type="protein sequence ID" value="TWJ28926.1"/>
    <property type="molecule type" value="Genomic_DNA"/>
</dbReference>
<dbReference type="Proteomes" id="UP000319728">
    <property type="component" value="Unassembled WGS sequence"/>
</dbReference>
<protein>
    <submittedName>
        <fullName evidence="1">Uncharacterized protein</fullName>
    </submittedName>
</protein>
<accession>A0A562WFD7</accession>
<gene>
    <name evidence="1" type="ORF">JD81_02432</name>
</gene>
<evidence type="ECO:0000313" key="1">
    <source>
        <dbReference type="EMBL" id="TWJ28926.1"/>
    </source>
</evidence>
<dbReference type="RefSeq" id="WP_145817507.1">
    <property type="nucleotide sequence ID" value="NZ_AP023438.1"/>
</dbReference>
<reference evidence="1 2" key="1">
    <citation type="submission" date="2019-07" db="EMBL/GenBank/DDBJ databases">
        <title>R&amp;d 2014.</title>
        <authorList>
            <person name="Klenk H.-P."/>
        </authorList>
    </citation>
    <scope>NUCLEOTIDE SEQUENCE [LARGE SCALE GENOMIC DNA]</scope>
    <source>
        <strain evidence="1 2">DSM 43912</strain>
    </source>
</reference>
<evidence type="ECO:0000313" key="2">
    <source>
        <dbReference type="Proteomes" id="UP000319728"/>
    </source>
</evidence>
<organism evidence="1 2">
    <name type="scientific">Micromonospora sagamiensis</name>
    <dbReference type="NCBI Taxonomy" id="47875"/>
    <lineage>
        <taxon>Bacteria</taxon>
        <taxon>Bacillati</taxon>
        <taxon>Actinomycetota</taxon>
        <taxon>Actinomycetes</taxon>
        <taxon>Micromonosporales</taxon>
        <taxon>Micromonosporaceae</taxon>
        <taxon>Micromonospora</taxon>
    </lineage>
</organism>
<dbReference type="AlphaFoldDB" id="A0A562WFD7"/>
<comment type="caution">
    <text evidence="1">The sequence shown here is derived from an EMBL/GenBank/DDBJ whole genome shotgun (WGS) entry which is preliminary data.</text>
</comment>
<keyword evidence="2" id="KW-1185">Reference proteome</keyword>
<proteinExistence type="predicted"/>
<name>A0A562WFD7_9ACTN</name>
<sequence length="203" mass="20503">MSVDAPARRDWRDTARDASDLAVLGFALVLAALPVLTAGAAVAGASAAVHDWLTTGTWPSARDNLRRYGRAVLPGVPATLLALAVAALVVVDLTALARGTVPGGTPMVLVTAVVVAAALGYAAVAVVEVGRTGGRGWRAAARTAARACLDRPALWAGTGVVAAIVVLLTALVHPVAVPILAGYAVAALHAVSRRLPVTRGEHP</sequence>